<accession>A0AAW0Y107</accession>
<dbReference type="SUPFAM" id="SSF46689">
    <property type="entry name" value="Homeodomain-like"/>
    <property type="match status" value="1"/>
</dbReference>
<evidence type="ECO:0000256" key="1">
    <source>
        <dbReference type="ARBA" id="ARBA00004123"/>
    </source>
</evidence>
<proteinExistence type="predicted"/>
<dbReference type="InterPro" id="IPR009057">
    <property type="entry name" value="Homeodomain-like_sf"/>
</dbReference>
<sequence length="147" mass="16714">MPLTGLLVMKQARIYHEELDIEGECQYSGGWLQKFKMRNGVKCLKICDEKADPDGEIAEMVLNTNKHENSSDDGDEDIVNTGEKVPIDNMVKMCDQLIVGLEQGAFISEQEIMAIYSVKERLLRQKPMLIRQMTLEEVFKNAICQSS</sequence>
<dbReference type="InterPro" id="IPR006600">
    <property type="entry name" value="HTH_CenpB_DNA-bd_dom"/>
</dbReference>
<gene>
    <name evidence="4" type="ORF">OTU49_014875</name>
</gene>
<protein>
    <recommendedName>
        <fullName evidence="3">HTH CENPB-type domain-containing protein</fullName>
    </recommendedName>
</protein>
<dbReference type="Proteomes" id="UP001445076">
    <property type="component" value="Unassembled WGS sequence"/>
</dbReference>
<reference evidence="4 5" key="1">
    <citation type="journal article" date="2024" name="BMC Genomics">
        <title>Genome assembly of redclaw crayfish (Cherax quadricarinatus) provides insights into its immune adaptation and hypoxia tolerance.</title>
        <authorList>
            <person name="Liu Z."/>
            <person name="Zheng J."/>
            <person name="Li H."/>
            <person name="Fang K."/>
            <person name="Wang S."/>
            <person name="He J."/>
            <person name="Zhou D."/>
            <person name="Weng S."/>
            <person name="Chi M."/>
            <person name="Gu Z."/>
            <person name="He J."/>
            <person name="Li F."/>
            <person name="Wang M."/>
        </authorList>
    </citation>
    <scope>NUCLEOTIDE SEQUENCE [LARGE SCALE GENOMIC DNA]</scope>
    <source>
        <strain evidence="4">ZL_2023a</strain>
    </source>
</reference>
<dbReference type="GO" id="GO:0003677">
    <property type="term" value="F:DNA binding"/>
    <property type="evidence" value="ECO:0007669"/>
    <property type="project" value="UniProtKB-KW"/>
</dbReference>
<comment type="caution">
    <text evidence="4">The sequence shown here is derived from an EMBL/GenBank/DDBJ whole genome shotgun (WGS) entry which is preliminary data.</text>
</comment>
<feature type="domain" description="HTH CENPB-type" evidence="3">
    <location>
        <begin position="1"/>
        <end position="45"/>
    </location>
</feature>
<dbReference type="AlphaFoldDB" id="A0AAW0Y107"/>
<name>A0AAW0Y107_CHEQU</name>
<dbReference type="EMBL" id="JARKIK010000007">
    <property type="protein sequence ID" value="KAK8750510.1"/>
    <property type="molecule type" value="Genomic_DNA"/>
</dbReference>
<evidence type="ECO:0000256" key="2">
    <source>
        <dbReference type="ARBA" id="ARBA00023125"/>
    </source>
</evidence>
<evidence type="ECO:0000313" key="5">
    <source>
        <dbReference type="Proteomes" id="UP001445076"/>
    </source>
</evidence>
<evidence type="ECO:0000313" key="4">
    <source>
        <dbReference type="EMBL" id="KAK8750510.1"/>
    </source>
</evidence>
<keyword evidence="2" id="KW-0238">DNA-binding</keyword>
<organism evidence="4 5">
    <name type="scientific">Cherax quadricarinatus</name>
    <name type="common">Australian red claw crayfish</name>
    <dbReference type="NCBI Taxonomy" id="27406"/>
    <lineage>
        <taxon>Eukaryota</taxon>
        <taxon>Metazoa</taxon>
        <taxon>Ecdysozoa</taxon>
        <taxon>Arthropoda</taxon>
        <taxon>Crustacea</taxon>
        <taxon>Multicrustacea</taxon>
        <taxon>Malacostraca</taxon>
        <taxon>Eumalacostraca</taxon>
        <taxon>Eucarida</taxon>
        <taxon>Decapoda</taxon>
        <taxon>Pleocyemata</taxon>
        <taxon>Astacidea</taxon>
        <taxon>Parastacoidea</taxon>
        <taxon>Parastacidae</taxon>
        <taxon>Cherax</taxon>
    </lineage>
</organism>
<keyword evidence="5" id="KW-1185">Reference proteome</keyword>
<comment type="subcellular location">
    <subcellularLocation>
        <location evidence="1">Nucleus</location>
    </subcellularLocation>
</comment>
<dbReference type="Gene3D" id="1.10.10.60">
    <property type="entry name" value="Homeodomain-like"/>
    <property type="match status" value="1"/>
</dbReference>
<evidence type="ECO:0000259" key="3">
    <source>
        <dbReference type="PROSITE" id="PS51253"/>
    </source>
</evidence>
<dbReference type="GO" id="GO:0005634">
    <property type="term" value="C:nucleus"/>
    <property type="evidence" value="ECO:0007669"/>
    <property type="project" value="UniProtKB-SubCell"/>
</dbReference>
<dbReference type="PROSITE" id="PS51253">
    <property type="entry name" value="HTH_CENPB"/>
    <property type="match status" value="1"/>
</dbReference>